<dbReference type="InterPro" id="IPR036812">
    <property type="entry name" value="NAD(P)_OxRdtase_dom_sf"/>
</dbReference>
<dbReference type="Proteomes" id="UP000306954">
    <property type="component" value="Unassembled WGS sequence"/>
</dbReference>
<gene>
    <name evidence="2" type="ORF">E3P90_00252</name>
</gene>
<dbReference type="CDD" id="cd19071">
    <property type="entry name" value="AKR_AKR1-5-like"/>
    <property type="match status" value="2"/>
</dbReference>
<name>A0A4T0HDT4_WALIC</name>
<evidence type="ECO:0000259" key="1">
    <source>
        <dbReference type="Pfam" id="PF00248"/>
    </source>
</evidence>
<dbReference type="SUPFAM" id="SSF51430">
    <property type="entry name" value="NAD(P)-linked oxidoreductase"/>
    <property type="match status" value="2"/>
</dbReference>
<protein>
    <recommendedName>
        <fullName evidence="1">NADP-dependent oxidoreductase domain-containing protein</fullName>
    </recommendedName>
</protein>
<comment type="caution">
    <text evidence="2">The sequence shown here is derived from an EMBL/GenBank/DDBJ whole genome shotgun (WGS) entry which is preliminary data.</text>
</comment>
<dbReference type="GO" id="GO:0016491">
    <property type="term" value="F:oxidoreductase activity"/>
    <property type="evidence" value="ECO:0007669"/>
    <property type="project" value="InterPro"/>
</dbReference>
<reference evidence="2 3" key="1">
    <citation type="submission" date="2019-03" db="EMBL/GenBank/DDBJ databases">
        <title>Sequencing 23 genomes of Wallemia ichthyophaga.</title>
        <authorList>
            <person name="Gostincar C."/>
        </authorList>
    </citation>
    <scope>NUCLEOTIDE SEQUENCE [LARGE SCALE GENOMIC DNA]</scope>
    <source>
        <strain evidence="2 3">EXF-8621</strain>
    </source>
</reference>
<dbReference type="EMBL" id="SPOF01000002">
    <property type="protein sequence ID" value="TIB16967.1"/>
    <property type="molecule type" value="Genomic_DNA"/>
</dbReference>
<organism evidence="2 3">
    <name type="scientific">Wallemia ichthyophaga</name>
    <dbReference type="NCBI Taxonomy" id="245174"/>
    <lineage>
        <taxon>Eukaryota</taxon>
        <taxon>Fungi</taxon>
        <taxon>Dikarya</taxon>
        <taxon>Basidiomycota</taxon>
        <taxon>Wallemiomycotina</taxon>
        <taxon>Wallemiomycetes</taxon>
        <taxon>Wallemiales</taxon>
        <taxon>Wallemiaceae</taxon>
        <taxon>Wallemia</taxon>
    </lineage>
</organism>
<dbReference type="PROSITE" id="PS00798">
    <property type="entry name" value="ALDOKETO_REDUCTASE_1"/>
    <property type="match status" value="1"/>
</dbReference>
<dbReference type="InterPro" id="IPR023210">
    <property type="entry name" value="NADP_OxRdtase_dom"/>
</dbReference>
<dbReference type="InterPro" id="IPR020471">
    <property type="entry name" value="AKR"/>
</dbReference>
<evidence type="ECO:0000313" key="3">
    <source>
        <dbReference type="Proteomes" id="UP000306954"/>
    </source>
</evidence>
<evidence type="ECO:0000313" key="2">
    <source>
        <dbReference type="EMBL" id="TIB16967.1"/>
    </source>
</evidence>
<proteinExistence type="predicted"/>
<dbReference type="Gene3D" id="3.20.20.100">
    <property type="entry name" value="NADP-dependent oxidoreductase domain"/>
    <property type="match status" value="2"/>
</dbReference>
<dbReference type="InterPro" id="IPR018170">
    <property type="entry name" value="Aldo/ket_reductase_CS"/>
</dbReference>
<feature type="domain" description="NADP-dependent oxidoreductase" evidence="1">
    <location>
        <begin position="320"/>
        <end position="596"/>
    </location>
</feature>
<dbReference type="AlphaFoldDB" id="A0A4T0HDT4"/>
<sequence length="644" mass="71898">MDDTQTPRSDIFVLSKLYNNSHRKEDVEKALDVSLSELGLEYLDAYIIHWPAAFKPSADNRANIPQDDHGVIINDRVPYRETWEAMEHLLSTGKVRSIGVSNLTVDQLSDMLSYARVKPSILQVEIHPRLPQHRLVEFAKSQGIVVEGYSPFGNANALYDQQNQLLQDATIGLIAKKHSVSAPTVITNWMIANAQQINLDDEDYRNLNAQALTFSRRYCDLSELCGVVFFADEKSPEQIKHQSKESVRAPVIGEFQHIFNVINNKLHHYQRTTSRPSNIVLSFARTPLTLTIRMPIQTERIAFANAPATAADTNSAGIPKLGYGCWNLPNEKAADLVYAALEAGYRHIDSAAIYQNEREVGQGITRWLKATGTPRSEIFVTSKLWLNSKKPENVTRGLNKTLEDLQLEYLDLYLIHWPGALATGPNYDGSAQIPQDEKGFPLKDHNVEEKDTWAALETQVPQKCKNIGISNYTKSEIADLLKTAKIRPSSLQVELHVYNQQPELVKYAQSQGIQVTAYSPFGGLNHIYGSNAEVVEDPAVKALAQKYQTSNHGIALSFLLAKNISPIPKTVSRIKENFESVVALSAEDVQTLEGANKNKRYNDGSEMLGYIYFKDEKDTGTILSQIGKAGLSRAQAKVEHLVGK</sequence>
<dbReference type="Pfam" id="PF00248">
    <property type="entry name" value="Aldo_ket_red"/>
    <property type="match status" value="2"/>
</dbReference>
<dbReference type="PANTHER" id="PTHR11732">
    <property type="entry name" value="ALDO/KETO REDUCTASE"/>
    <property type="match status" value="1"/>
</dbReference>
<dbReference type="PRINTS" id="PR00069">
    <property type="entry name" value="ALDKETRDTASE"/>
</dbReference>
<accession>A0A4T0HDT4</accession>
<feature type="domain" description="NADP-dependent oxidoreductase" evidence="1">
    <location>
        <begin position="5"/>
        <end position="193"/>
    </location>
</feature>